<keyword evidence="4" id="KW-1185">Reference proteome</keyword>
<dbReference type="InterPro" id="IPR036291">
    <property type="entry name" value="NAD(P)-bd_dom_sf"/>
</dbReference>
<dbReference type="SUPFAM" id="SSF51735">
    <property type="entry name" value="NAD(P)-binding Rossmann-fold domains"/>
    <property type="match status" value="1"/>
</dbReference>
<dbReference type="STRING" id="1448320.A0A319D5E8"/>
<dbReference type="VEuPathDB" id="FungiDB:BO71DRAFT_451246"/>
<dbReference type="AlphaFoldDB" id="A0A319D5E8"/>
<protein>
    <submittedName>
        <fullName evidence="3">NAD(P)-binding protein</fullName>
    </submittedName>
</protein>
<evidence type="ECO:0000313" key="3">
    <source>
        <dbReference type="EMBL" id="PYH92635.1"/>
    </source>
</evidence>
<dbReference type="PRINTS" id="PR00081">
    <property type="entry name" value="GDHRDH"/>
</dbReference>
<dbReference type="InterPro" id="IPR051911">
    <property type="entry name" value="SDR_oxidoreductase"/>
</dbReference>
<dbReference type="OrthoDB" id="1274115at2759"/>
<dbReference type="EMBL" id="KZ825911">
    <property type="protein sequence ID" value="PYH92635.1"/>
    <property type="molecule type" value="Genomic_DNA"/>
</dbReference>
<evidence type="ECO:0000256" key="2">
    <source>
        <dbReference type="ARBA" id="ARBA00023002"/>
    </source>
</evidence>
<dbReference type="InterPro" id="IPR002347">
    <property type="entry name" value="SDR_fam"/>
</dbReference>
<reference evidence="3 4" key="1">
    <citation type="submission" date="2018-02" db="EMBL/GenBank/DDBJ databases">
        <title>The genomes of Aspergillus section Nigri reveals drivers in fungal speciation.</title>
        <authorList>
            <consortium name="DOE Joint Genome Institute"/>
            <person name="Vesth T.C."/>
            <person name="Nybo J."/>
            <person name="Theobald S."/>
            <person name="Brandl J."/>
            <person name="Frisvad J.C."/>
            <person name="Nielsen K.F."/>
            <person name="Lyhne E.K."/>
            <person name="Kogle M.E."/>
            <person name="Kuo A."/>
            <person name="Riley R."/>
            <person name="Clum A."/>
            <person name="Nolan M."/>
            <person name="Lipzen A."/>
            <person name="Salamov A."/>
            <person name="Henrissat B."/>
            <person name="Wiebenga A."/>
            <person name="De vries R.P."/>
            <person name="Grigoriev I.V."/>
            <person name="Mortensen U.H."/>
            <person name="Andersen M.R."/>
            <person name="Baker S.E."/>
        </authorList>
    </citation>
    <scope>NUCLEOTIDE SEQUENCE [LARGE SCALE GENOMIC DNA]</scope>
    <source>
        <strain evidence="3 4">CBS 707.79</strain>
    </source>
</reference>
<dbReference type="Gene3D" id="3.40.50.720">
    <property type="entry name" value="NAD(P)-binding Rossmann-like Domain"/>
    <property type="match status" value="1"/>
</dbReference>
<dbReference type="GO" id="GO:0016491">
    <property type="term" value="F:oxidoreductase activity"/>
    <property type="evidence" value="ECO:0007669"/>
    <property type="project" value="UniProtKB-KW"/>
</dbReference>
<proteinExistence type="inferred from homology"/>
<dbReference type="Pfam" id="PF00106">
    <property type="entry name" value="adh_short"/>
    <property type="match status" value="1"/>
</dbReference>
<dbReference type="PANTHER" id="PTHR43976">
    <property type="entry name" value="SHORT CHAIN DEHYDROGENASE"/>
    <property type="match status" value="1"/>
</dbReference>
<comment type="similarity">
    <text evidence="1">Belongs to the short-chain dehydrogenases/reductases (SDR) family.</text>
</comment>
<organism evidence="3 4">
    <name type="scientific">Aspergillus ellipticus CBS 707.79</name>
    <dbReference type="NCBI Taxonomy" id="1448320"/>
    <lineage>
        <taxon>Eukaryota</taxon>
        <taxon>Fungi</taxon>
        <taxon>Dikarya</taxon>
        <taxon>Ascomycota</taxon>
        <taxon>Pezizomycotina</taxon>
        <taxon>Eurotiomycetes</taxon>
        <taxon>Eurotiomycetidae</taxon>
        <taxon>Eurotiales</taxon>
        <taxon>Aspergillaceae</taxon>
        <taxon>Aspergillus</taxon>
        <taxon>Aspergillus subgen. Circumdati</taxon>
    </lineage>
</organism>
<dbReference type="PANTHER" id="PTHR43976:SF16">
    <property type="entry name" value="SHORT-CHAIN DEHYDROGENASE_REDUCTASE FAMILY PROTEIN"/>
    <property type="match status" value="1"/>
</dbReference>
<evidence type="ECO:0000256" key="1">
    <source>
        <dbReference type="ARBA" id="ARBA00006484"/>
    </source>
</evidence>
<evidence type="ECO:0000313" key="4">
    <source>
        <dbReference type="Proteomes" id="UP000247810"/>
    </source>
</evidence>
<name>A0A319D5E8_9EURO</name>
<dbReference type="Proteomes" id="UP000247810">
    <property type="component" value="Unassembled WGS sequence"/>
</dbReference>
<accession>A0A319D5E8</accession>
<keyword evidence="2" id="KW-0560">Oxidoreductase</keyword>
<sequence>MNPINTIPYELPADAPWLVTGCSSGMGREIAQLIASKPNQRLITTARNPSSLSYLPEGNPSILKLPVDVISPTSVTKAFEAAPAHFGANFHIDVLVNTAGYSLEGDTEAITEEEMHDELETLFFGTFRATLNAVRIMRQHKDHRGGSIFNLSSVAGGWRESVAREMHPDWNIHFCLVKPGAVKMNFGTTSKKHIKPHEAYDGFDMPSRVLDAYVEKGLQSSVEVKPAAVADTLYLVASRNEKIPLRLPLSVAAVHLTIAKLQGQLKDLESVS</sequence>
<gene>
    <name evidence="3" type="ORF">BO71DRAFT_451246</name>
</gene>